<feature type="region of interest" description="Disordered" evidence="6">
    <location>
        <begin position="1579"/>
        <end position="1601"/>
    </location>
</feature>
<feature type="domain" description="Fibronectin type-III" evidence="8">
    <location>
        <begin position="900"/>
        <end position="1014"/>
    </location>
</feature>
<keyword evidence="5" id="KW-0325">Glycoprotein</keyword>
<dbReference type="PANTHER" id="PTHR23036:SF151">
    <property type="entry name" value="FIBRONECTIN TYPE-III DOMAIN-CONTAINING PROTEIN"/>
    <property type="match status" value="1"/>
</dbReference>
<keyword evidence="4" id="KW-0675">Receptor</keyword>
<feature type="compositionally biased region" description="Basic and acidic residues" evidence="6">
    <location>
        <begin position="1590"/>
        <end position="1601"/>
    </location>
</feature>
<feature type="region of interest" description="Disordered" evidence="6">
    <location>
        <begin position="1083"/>
        <end position="1115"/>
    </location>
</feature>
<feature type="compositionally biased region" description="Polar residues" evidence="6">
    <location>
        <begin position="1579"/>
        <end position="1589"/>
    </location>
</feature>
<dbReference type="InterPro" id="IPR050379">
    <property type="entry name" value="Type-I_Cytokine_Rcpt"/>
</dbReference>
<dbReference type="InterPro" id="IPR003961">
    <property type="entry name" value="FN3_dom"/>
</dbReference>
<feature type="compositionally biased region" description="Low complexity" evidence="6">
    <location>
        <begin position="822"/>
        <end position="836"/>
    </location>
</feature>
<evidence type="ECO:0000256" key="3">
    <source>
        <dbReference type="ARBA" id="ARBA00023157"/>
    </source>
</evidence>
<evidence type="ECO:0000259" key="8">
    <source>
        <dbReference type="SMART" id="SM00060"/>
    </source>
</evidence>
<accession>A0A8T1X6T4</accession>
<gene>
    <name evidence="9" type="ORF">PHYBOEH_001373</name>
</gene>
<feature type="domain" description="Fibronectin type-III" evidence="8">
    <location>
        <begin position="315"/>
        <end position="455"/>
    </location>
</feature>
<keyword evidence="3" id="KW-1015">Disulfide bond</keyword>
<comment type="caution">
    <text evidence="9">The sequence shown here is derived from an EMBL/GenBank/DDBJ whole genome shotgun (WGS) entry which is preliminary data.</text>
</comment>
<proteinExistence type="predicted"/>
<dbReference type="GO" id="GO:0004896">
    <property type="term" value="F:cytokine receptor activity"/>
    <property type="evidence" value="ECO:0007669"/>
    <property type="project" value="TreeGrafter"/>
</dbReference>
<feature type="region of interest" description="Disordered" evidence="6">
    <location>
        <begin position="1355"/>
        <end position="1386"/>
    </location>
</feature>
<sequence>MRHRWLLMLLALVSSGVCSAESADESVELVDENVAPTANPVATNDNHAKKTQSFVEATHGSAHALTLTTFLTDAAHLHYAVIPTGYAPLDAAAIKSAAEQCRLEVSEQSEEVQADRMTTRRLPGTNNAVGTAGTGNAVTASTVTVQKAQKVESAVEHLQPNTSYDVYFVAEVIGSNGVFGSVQSVLQSSTHPEPPMIDITAILPADASADTIAINATLTTPGKVYFALMPSGGSEEEEVISPAAFAANRSVVDKCVYALQTVTMGSTLLSFEKLVENLLPATLYDVLVMTEAPGDGEVRSEVIMYPQAVRTHALAPEVSFLRCSPQNASATALNVSFQLEVSPEDIRRVNPDTLSYFKYALHYEVTALSDGKANLDKTKDSSALDSAGVGKVQSNAGDISALKNVTVKGTFSIPSFDSVDDFHRGIQEIHHTSVEGLQSGTLYKINVRTETAGSSGLFGIRELTAQATTHEEAPTIISATAHATNKSVNSLSVTVGLARTSGNVHYLVSSKTGQANMLRSVFQQATSMGHLQDLMRERSPRDSMDGSYATGVFKFDSETSARSGNGDTSPDSNTNTANVEPGEIPAFEQKFEITGLEDATSYAIALLPETTSSFGVFGRAFNPLLEAATNENASAIELRSVDPLHGDISSIRLELSMSKPQDVLFLCISPAMAASTIPDQDTATHESLEPCREVEERDSFETSRNSPNLFTFNVGNLSEDTEYLVSVYAENVRRNGVLSDRTDEMPVKTHKTAPRILGMSAQPTAASTRQIDAHAVVEPNSPCLLHYVVREMVDSTEPGKDGVDAAAITRYTSESDANTQTRFQQQRLPPSSSSRSFITGGRIFEDTRMPNFTIDFKVLGLRNNTTYELIVVTETSRDGNSSGVLGEPVASNVTTHAIAPKIVLATVDPVDGSTNSVTISANLSHPGVLHYFLSDVDFADPAVISHIDRNNTPHELRGQLQVLDKHILMEVINGTNDTRPTDPPVFVHNITVDGLKSGVTYHVSLTTETNGSDGVFGEFPPPILVNTNLGPPLIIPETLSVGAVVGSSSALAIDFQLDRFGDVHYALFFRGLVPDRCQSLNNARQKNEDNPQVASSATDDNKNESTPVWPPPASSFDLTKLSGPILKAADFEELGEGVWENDTISVSREDVTRGKITHKEIDKLPPNALFDVCLVSETAASGGILGWPSTGSTSACHRIATHADYTNQSVMFDEIDVQPLRGRTDGIHVSLNISKLLAAPPTTDGADGSALNRFARATGRVPYFILLDAKAKHGRDLGSAFSSHRGEVTRAFKEAIPGKGDGVAAAGILANISAENATALQIEQDVYGLHANHEYLLFFTYETSDSDGVFTRVNPHKHRSNESRAENDGIPVTTHEAPPRIPKAQATPAFGHTSKISVKFNVACDSCTSALIHLLVFPEHCSIPSSVIKTLQLDKFSTSENDSITNSDPASASATSSIKDDCESPLVQKRVEIEMPERQHSRHDVEEELGDQHVLAPNTSYTVLLASETVGAQGVLSKHFEDPLRVRTHELSPSFTKLQLEPRSGSTTELLLTFALDRAGEVHYMLGVSGNADFNVTSPHNISSKGASSNDRHGHGRNSHDYHHDVVRTRRSVSYTGGEHIELLDHLTPGTSYSLFIVSEAAPADHGVYGAIHEVKEVSTFANAPILLAHAVYPTPGTTQSLTAGFRMDAPGIVYFSVVAVQPWIPAHHVAKGSDRYGNRLALEDHLVIQKRLEVDEMSMEVAHDSGWREQLLEVPRTGLNYTIHLVTETKGSGGIYGTVAIHTGVRAHSEAPEILDIAVSATDARVDGLSVNITISDRGHVHYIALPHGKNSVPPSDNILQQSTELSILASGSVDINETAESIQEKSFTITSLTEGTAYDLYFRTETLESFGVFGSWTRDAITTRTHGLPPDVLPEAVECNLMPSCDQRGRETCSRKPNVCGECLTGYTPATDDDETSAVEPCVKISTTSTGL</sequence>
<feature type="domain" description="Fibronectin type-III" evidence="8">
    <location>
        <begin position="638"/>
        <end position="736"/>
    </location>
</feature>
<feature type="region of interest" description="Disordered" evidence="6">
    <location>
        <begin position="1439"/>
        <end position="1461"/>
    </location>
</feature>
<dbReference type="SMART" id="SM00060">
    <property type="entry name" value="FN3"/>
    <property type="match status" value="7"/>
</dbReference>
<feature type="region of interest" description="Disordered" evidence="6">
    <location>
        <begin position="815"/>
        <end position="836"/>
    </location>
</feature>
<dbReference type="GO" id="GO:0019955">
    <property type="term" value="F:cytokine binding"/>
    <property type="evidence" value="ECO:0007669"/>
    <property type="project" value="TreeGrafter"/>
</dbReference>
<feature type="compositionally biased region" description="Polar residues" evidence="6">
    <location>
        <begin position="1083"/>
        <end position="1098"/>
    </location>
</feature>
<dbReference type="PANTHER" id="PTHR23036">
    <property type="entry name" value="CYTOKINE RECEPTOR"/>
    <property type="match status" value="1"/>
</dbReference>
<evidence type="ECO:0000313" key="10">
    <source>
        <dbReference type="Proteomes" id="UP000693981"/>
    </source>
</evidence>
<name>A0A8T1X6T4_9STRA</name>
<evidence type="ECO:0000313" key="9">
    <source>
        <dbReference type="EMBL" id="KAG7401381.1"/>
    </source>
</evidence>
<keyword evidence="10" id="KW-1185">Reference proteome</keyword>
<evidence type="ECO:0000256" key="1">
    <source>
        <dbReference type="ARBA" id="ARBA00022729"/>
    </source>
</evidence>
<evidence type="ECO:0000256" key="2">
    <source>
        <dbReference type="ARBA" id="ARBA00022737"/>
    </source>
</evidence>
<keyword evidence="2" id="KW-0677">Repeat</keyword>
<feature type="signal peptide" evidence="7">
    <location>
        <begin position="1"/>
        <end position="20"/>
    </location>
</feature>
<dbReference type="EMBL" id="JAGDFL010000013">
    <property type="protein sequence ID" value="KAG7401381.1"/>
    <property type="molecule type" value="Genomic_DNA"/>
</dbReference>
<dbReference type="OrthoDB" id="125194at2759"/>
<dbReference type="CDD" id="cd00063">
    <property type="entry name" value="FN3"/>
    <property type="match status" value="1"/>
</dbReference>
<reference evidence="9" key="1">
    <citation type="submission" date="2021-02" db="EMBL/GenBank/DDBJ databases">
        <authorList>
            <person name="Palmer J.M."/>
        </authorList>
    </citation>
    <scope>NUCLEOTIDE SEQUENCE</scope>
    <source>
        <strain evidence="9">SCRP23</strain>
    </source>
</reference>
<feature type="chain" id="PRO_5035798637" description="Fibronectin type-III domain-containing protein" evidence="7">
    <location>
        <begin position="21"/>
        <end position="1974"/>
    </location>
</feature>
<evidence type="ECO:0000256" key="4">
    <source>
        <dbReference type="ARBA" id="ARBA00023170"/>
    </source>
</evidence>
<feature type="domain" description="Fibronectin type-III" evidence="8">
    <location>
        <begin position="1792"/>
        <end position="1893"/>
    </location>
</feature>
<evidence type="ECO:0000256" key="5">
    <source>
        <dbReference type="ARBA" id="ARBA00023180"/>
    </source>
</evidence>
<feature type="domain" description="Fibronectin type-III" evidence="8">
    <location>
        <begin position="474"/>
        <end position="615"/>
    </location>
</feature>
<dbReference type="GO" id="GO:0043235">
    <property type="term" value="C:receptor complex"/>
    <property type="evidence" value="ECO:0007669"/>
    <property type="project" value="TreeGrafter"/>
</dbReference>
<feature type="domain" description="Fibronectin type-III" evidence="8">
    <location>
        <begin position="760"/>
        <end position="881"/>
    </location>
</feature>
<feature type="compositionally biased region" description="Polar residues" evidence="6">
    <location>
        <begin position="558"/>
        <end position="578"/>
    </location>
</feature>
<organism evidence="9 10">
    <name type="scientific">Phytophthora boehmeriae</name>
    <dbReference type="NCBI Taxonomy" id="109152"/>
    <lineage>
        <taxon>Eukaryota</taxon>
        <taxon>Sar</taxon>
        <taxon>Stramenopiles</taxon>
        <taxon>Oomycota</taxon>
        <taxon>Peronosporomycetes</taxon>
        <taxon>Peronosporales</taxon>
        <taxon>Peronosporaceae</taxon>
        <taxon>Phytophthora</taxon>
    </lineage>
</organism>
<feature type="domain" description="Fibronectin type-III" evidence="8">
    <location>
        <begin position="1532"/>
        <end position="1647"/>
    </location>
</feature>
<protein>
    <recommendedName>
        <fullName evidence="8">Fibronectin type-III domain-containing protein</fullName>
    </recommendedName>
</protein>
<keyword evidence="1 7" id="KW-0732">Signal</keyword>
<dbReference type="Proteomes" id="UP000693981">
    <property type="component" value="Unassembled WGS sequence"/>
</dbReference>
<dbReference type="GO" id="GO:0009897">
    <property type="term" value="C:external side of plasma membrane"/>
    <property type="evidence" value="ECO:0007669"/>
    <property type="project" value="TreeGrafter"/>
</dbReference>
<feature type="compositionally biased region" description="Polar residues" evidence="6">
    <location>
        <begin position="1439"/>
        <end position="1457"/>
    </location>
</feature>
<evidence type="ECO:0000256" key="6">
    <source>
        <dbReference type="SAM" id="MobiDB-lite"/>
    </source>
</evidence>
<evidence type="ECO:0000256" key="7">
    <source>
        <dbReference type="SAM" id="SignalP"/>
    </source>
</evidence>
<feature type="region of interest" description="Disordered" evidence="6">
    <location>
        <begin position="557"/>
        <end position="583"/>
    </location>
</feature>